<name>A0A411PF18_9GAMM</name>
<dbReference type="RefSeq" id="WP_130598041.1">
    <property type="nucleotide sequence ID" value="NZ_CP036200.1"/>
</dbReference>
<organism evidence="2 3">
    <name type="scientific">Shewanella maritima</name>
    <dbReference type="NCBI Taxonomy" id="2520507"/>
    <lineage>
        <taxon>Bacteria</taxon>
        <taxon>Pseudomonadati</taxon>
        <taxon>Pseudomonadota</taxon>
        <taxon>Gammaproteobacteria</taxon>
        <taxon>Alteromonadales</taxon>
        <taxon>Shewanellaceae</taxon>
        <taxon>Shewanella</taxon>
    </lineage>
</organism>
<reference evidence="2 3" key="1">
    <citation type="submission" date="2019-02" db="EMBL/GenBank/DDBJ databases">
        <title>Shewanella sp. D4-2 isolated from Dokdo Island.</title>
        <authorList>
            <person name="Baek K."/>
        </authorList>
    </citation>
    <scope>NUCLEOTIDE SEQUENCE [LARGE SCALE GENOMIC DNA]</scope>
    <source>
        <strain evidence="2 3">D4-2</strain>
    </source>
</reference>
<dbReference type="Proteomes" id="UP000291106">
    <property type="component" value="Chromosome"/>
</dbReference>
<evidence type="ECO:0000313" key="3">
    <source>
        <dbReference type="Proteomes" id="UP000291106"/>
    </source>
</evidence>
<sequence length="246" mass="27377">MTSLEREVFDQVRAIISNEEQVLGRRDILTPLKKALINEADIRVVIDTVSADPALAAHLLIRANSAQAAGAVQSKNRSVKDALIRLGQVNIYRYAFAFYLKERLDALVEPYRKLVHGYWQLTEDIASSALELIKQDVDAGKQVNIDVDEVQTLALFSVFGQVITLTAFAYLNANAEPPLSLRIVKSIIDKQQKSLSLDAFENLGLDDDLKQEFMVAHNLAQTTNPNSAGLVLRRVLAKRQLLINPL</sequence>
<feature type="domain" description="HDOD" evidence="1">
    <location>
        <begin position="22"/>
        <end position="219"/>
    </location>
</feature>
<dbReference type="EMBL" id="CP036200">
    <property type="protein sequence ID" value="QBF82068.1"/>
    <property type="molecule type" value="Genomic_DNA"/>
</dbReference>
<gene>
    <name evidence="2" type="ORF">EXU30_04635</name>
</gene>
<protein>
    <submittedName>
        <fullName evidence="2">HDOD domain-containing protein</fullName>
    </submittedName>
</protein>
<proteinExistence type="predicted"/>
<evidence type="ECO:0000259" key="1">
    <source>
        <dbReference type="PROSITE" id="PS51833"/>
    </source>
</evidence>
<accession>A0A411PF18</accession>
<dbReference type="Gene3D" id="1.10.3210.10">
    <property type="entry name" value="Hypothetical protein af1432"/>
    <property type="match status" value="1"/>
</dbReference>
<dbReference type="KEGG" id="smai:EXU30_04635"/>
<dbReference type="InterPro" id="IPR013976">
    <property type="entry name" value="HDOD"/>
</dbReference>
<evidence type="ECO:0000313" key="2">
    <source>
        <dbReference type="EMBL" id="QBF82068.1"/>
    </source>
</evidence>
<keyword evidence="3" id="KW-1185">Reference proteome</keyword>
<dbReference type="Pfam" id="PF08668">
    <property type="entry name" value="HDOD"/>
    <property type="match status" value="1"/>
</dbReference>
<dbReference type="OrthoDB" id="6257930at2"/>
<dbReference type="AlphaFoldDB" id="A0A411PF18"/>
<dbReference type="SUPFAM" id="SSF109604">
    <property type="entry name" value="HD-domain/PDEase-like"/>
    <property type="match status" value="1"/>
</dbReference>
<dbReference type="PROSITE" id="PS51833">
    <property type="entry name" value="HDOD"/>
    <property type="match status" value="1"/>
</dbReference>